<dbReference type="KEGG" id="mag:amb3533"/>
<protein>
    <recommendedName>
        <fullName evidence="1">STAS domain-containing protein</fullName>
    </recommendedName>
</protein>
<keyword evidence="3" id="KW-1185">Reference proteome</keyword>
<dbReference type="RefSeq" id="WP_011385892.1">
    <property type="nucleotide sequence ID" value="NC_007626.1"/>
</dbReference>
<dbReference type="Proteomes" id="UP000007058">
    <property type="component" value="Chromosome"/>
</dbReference>
<dbReference type="InterPro" id="IPR058548">
    <property type="entry name" value="MlaB-like_STAS"/>
</dbReference>
<dbReference type="InterPro" id="IPR036513">
    <property type="entry name" value="STAS_dom_sf"/>
</dbReference>
<evidence type="ECO:0000313" key="3">
    <source>
        <dbReference type="Proteomes" id="UP000007058"/>
    </source>
</evidence>
<evidence type="ECO:0000313" key="2">
    <source>
        <dbReference type="EMBL" id="BAE52337.1"/>
    </source>
</evidence>
<evidence type="ECO:0000259" key="1">
    <source>
        <dbReference type="PROSITE" id="PS50801"/>
    </source>
</evidence>
<proteinExistence type="predicted"/>
<dbReference type="Gene3D" id="3.30.750.24">
    <property type="entry name" value="STAS domain"/>
    <property type="match status" value="1"/>
</dbReference>
<dbReference type="InterPro" id="IPR002645">
    <property type="entry name" value="STAS_dom"/>
</dbReference>
<name>Q2W1D8_PARM1</name>
<feature type="domain" description="STAS" evidence="1">
    <location>
        <begin position="1"/>
        <end position="93"/>
    </location>
</feature>
<accession>Q2W1D8</accession>
<sequence length="93" mass="10492">MACEVVHEDAKTVFRLVGQLDDLDFDRIEVGFETVIEQPDAVVIFDFAELETLSASLLALLGMLRLHACRVGAQLELRHLNPSVRTFLDSRQH</sequence>
<dbReference type="EMBL" id="AP007255">
    <property type="protein sequence ID" value="BAE52337.1"/>
    <property type="molecule type" value="Genomic_DNA"/>
</dbReference>
<reference evidence="2 3" key="1">
    <citation type="journal article" date="2005" name="DNA Res.">
        <title>Complete genome sequence of the facultative anaerobic magnetotactic bacterium Magnetospirillum sp. strain AMB-1.</title>
        <authorList>
            <person name="Matsunaga T."/>
            <person name="Okamura Y."/>
            <person name="Fukuda Y."/>
            <person name="Wahyudi A.T."/>
            <person name="Murase Y."/>
            <person name="Takeyama H."/>
        </authorList>
    </citation>
    <scope>NUCLEOTIDE SEQUENCE [LARGE SCALE GENOMIC DNA]</scope>
    <source>
        <strain evidence="3">ATCC 700264 / AMB-1</strain>
    </source>
</reference>
<dbReference type="PROSITE" id="PS50801">
    <property type="entry name" value="STAS"/>
    <property type="match status" value="1"/>
</dbReference>
<dbReference type="Pfam" id="PF13466">
    <property type="entry name" value="STAS_2"/>
    <property type="match status" value="1"/>
</dbReference>
<dbReference type="AlphaFoldDB" id="Q2W1D8"/>
<gene>
    <name evidence="2" type="ordered locus">amb3533</name>
</gene>
<dbReference type="SUPFAM" id="SSF52091">
    <property type="entry name" value="SpoIIaa-like"/>
    <property type="match status" value="1"/>
</dbReference>
<organism evidence="2 3">
    <name type="scientific">Paramagnetospirillum magneticum (strain ATCC 700264 / AMB-1)</name>
    <name type="common">Magnetospirillum magneticum</name>
    <dbReference type="NCBI Taxonomy" id="342108"/>
    <lineage>
        <taxon>Bacteria</taxon>
        <taxon>Pseudomonadati</taxon>
        <taxon>Pseudomonadota</taxon>
        <taxon>Alphaproteobacteria</taxon>
        <taxon>Rhodospirillales</taxon>
        <taxon>Magnetospirillaceae</taxon>
        <taxon>Paramagnetospirillum</taxon>
    </lineage>
</organism>
<dbReference type="OrthoDB" id="9872504at2"/>
<dbReference type="HOGENOM" id="CLU_2396172_0_0_5"/>